<evidence type="ECO:0000256" key="6">
    <source>
        <dbReference type="ARBA" id="ARBA00023236"/>
    </source>
</evidence>
<comment type="caution">
    <text evidence="9">The sequence shown here is derived from an EMBL/GenBank/DDBJ whole genome shotgun (WGS) entry which is preliminary data.</text>
</comment>
<sequence>MFTPSYKGGMTVPRASMPHLTLHELPFEMVPFEARMLVETTPAGFPSPAQDDMDEPIDLASWLIDHPAASYVMRVAGHSMVDAGIADGDLVVVSRAVEARPGDIVVALVDGSRTMKRLRRSAGRLWLVPEAEGYDRIIVDETVEVWGVVVALARRYRR</sequence>
<keyword evidence="5" id="KW-0234">DNA repair</keyword>
<dbReference type="Pfam" id="PF00717">
    <property type="entry name" value="Peptidase_S24"/>
    <property type="match status" value="1"/>
</dbReference>
<feature type="domain" description="Peptidase S24/S26A/S26B/S26C" evidence="8">
    <location>
        <begin position="39"/>
        <end position="150"/>
    </location>
</feature>
<dbReference type="InterPro" id="IPR050077">
    <property type="entry name" value="LexA_repressor"/>
</dbReference>
<keyword evidence="3 7" id="KW-0378">Hydrolase</keyword>
<dbReference type="InterPro" id="IPR039418">
    <property type="entry name" value="LexA-like"/>
</dbReference>
<gene>
    <name evidence="9" type="ORF">GCM10009102_23360</name>
</gene>
<evidence type="ECO:0000259" key="8">
    <source>
        <dbReference type="Pfam" id="PF00717"/>
    </source>
</evidence>
<accession>A0ABN1HXG8</accession>
<evidence type="ECO:0000256" key="5">
    <source>
        <dbReference type="ARBA" id="ARBA00023204"/>
    </source>
</evidence>
<dbReference type="PANTHER" id="PTHR33516:SF2">
    <property type="entry name" value="LEXA REPRESSOR-RELATED"/>
    <property type="match status" value="1"/>
</dbReference>
<evidence type="ECO:0000313" key="10">
    <source>
        <dbReference type="Proteomes" id="UP001500238"/>
    </source>
</evidence>
<evidence type="ECO:0000256" key="1">
    <source>
        <dbReference type="ARBA" id="ARBA00007484"/>
    </source>
</evidence>
<name>A0ABN1HXG8_9SPHN</name>
<keyword evidence="2" id="KW-0227">DNA damage</keyword>
<dbReference type="Gene3D" id="2.10.109.10">
    <property type="entry name" value="Umud Fragment, subunit A"/>
    <property type="match status" value="1"/>
</dbReference>
<dbReference type="Proteomes" id="UP001500238">
    <property type="component" value="Unassembled WGS sequence"/>
</dbReference>
<dbReference type="InterPro" id="IPR036286">
    <property type="entry name" value="LexA/Signal_pep-like_sf"/>
</dbReference>
<protein>
    <recommendedName>
        <fullName evidence="8">Peptidase S24/S26A/S26B/S26C domain-containing protein</fullName>
    </recommendedName>
</protein>
<dbReference type="SUPFAM" id="SSF51306">
    <property type="entry name" value="LexA/Signal peptidase"/>
    <property type="match status" value="1"/>
</dbReference>
<dbReference type="EMBL" id="BAAAES010000009">
    <property type="protein sequence ID" value="GAA0671685.1"/>
    <property type="molecule type" value="Genomic_DNA"/>
</dbReference>
<evidence type="ECO:0000256" key="2">
    <source>
        <dbReference type="ARBA" id="ARBA00022763"/>
    </source>
</evidence>
<keyword evidence="6" id="KW-0742">SOS response</keyword>
<dbReference type="InterPro" id="IPR006197">
    <property type="entry name" value="Peptidase_S24_LexA"/>
</dbReference>
<dbReference type="PANTHER" id="PTHR33516">
    <property type="entry name" value="LEXA REPRESSOR"/>
    <property type="match status" value="1"/>
</dbReference>
<proteinExistence type="inferred from homology"/>
<reference evidence="9 10" key="1">
    <citation type="journal article" date="2019" name="Int. J. Syst. Evol. Microbiol.">
        <title>The Global Catalogue of Microorganisms (GCM) 10K type strain sequencing project: providing services to taxonomists for standard genome sequencing and annotation.</title>
        <authorList>
            <consortium name="The Broad Institute Genomics Platform"/>
            <consortium name="The Broad Institute Genome Sequencing Center for Infectious Disease"/>
            <person name="Wu L."/>
            <person name="Ma J."/>
        </authorList>
    </citation>
    <scope>NUCLEOTIDE SEQUENCE [LARGE SCALE GENOMIC DNA]</scope>
    <source>
        <strain evidence="9 10">JCM 14603</strain>
    </source>
</reference>
<dbReference type="InterPro" id="IPR015927">
    <property type="entry name" value="Peptidase_S24_S26A/B/C"/>
</dbReference>
<keyword evidence="10" id="KW-1185">Reference proteome</keyword>
<dbReference type="CDD" id="cd06529">
    <property type="entry name" value="S24_LexA-like"/>
    <property type="match status" value="1"/>
</dbReference>
<keyword evidence="4 7" id="KW-0068">Autocatalytic cleavage</keyword>
<evidence type="ECO:0000256" key="3">
    <source>
        <dbReference type="ARBA" id="ARBA00022801"/>
    </source>
</evidence>
<dbReference type="NCBIfam" id="NF007621">
    <property type="entry name" value="PRK10276.1"/>
    <property type="match status" value="1"/>
</dbReference>
<dbReference type="PRINTS" id="PR00726">
    <property type="entry name" value="LEXASERPTASE"/>
</dbReference>
<evidence type="ECO:0000256" key="7">
    <source>
        <dbReference type="RuleBase" id="RU003991"/>
    </source>
</evidence>
<evidence type="ECO:0000256" key="4">
    <source>
        <dbReference type="ARBA" id="ARBA00022813"/>
    </source>
</evidence>
<organism evidence="9 10">
    <name type="scientific">Sphingomonas insulae</name>
    <dbReference type="NCBI Taxonomy" id="424800"/>
    <lineage>
        <taxon>Bacteria</taxon>
        <taxon>Pseudomonadati</taxon>
        <taxon>Pseudomonadota</taxon>
        <taxon>Alphaproteobacteria</taxon>
        <taxon>Sphingomonadales</taxon>
        <taxon>Sphingomonadaceae</taxon>
        <taxon>Sphingomonas</taxon>
    </lineage>
</organism>
<comment type="similarity">
    <text evidence="1 7">Belongs to the peptidase S24 family.</text>
</comment>
<evidence type="ECO:0000313" key="9">
    <source>
        <dbReference type="EMBL" id="GAA0671685.1"/>
    </source>
</evidence>